<sequence length="383" mass="44065">MNTQNLKQFFLEKLHEIKDTLGGNPYLDNQKIFLDYIIQIEESTQDSTLGSYIKDLHRTLNKPASLVDVESILKLIQDIGEAYFYALALSKGIKLRKIPETKHKNTPDFECLDQENNPFYFEVKTLSVVSPITNIPELFERSMNAQISLDQQLKAGKRVAMAEVDITPWETNDLREMIHIGINKIQNNIKTKQFADKPTFLVINLSNLPLFGKNNDVIMPYYTDHHKYITTGELWTMACGEIGMLIKYHPSVEGHQCISGTLQSCGILRNPAYDCIAGILFIHHDLHNQHNIYGFYRDDDFGLNTKELKHCWENIYQILKQLHGKNWNDMHDSNTFALINSLDNYTDEEVIAELGMRALSNGIQAKTFTYKDIEISIKNNKKS</sequence>
<organism evidence="1 2">
    <name type="scientific">Alkanindiges hydrocarboniclasticus</name>
    <dbReference type="NCBI Taxonomy" id="1907941"/>
    <lineage>
        <taxon>Bacteria</taxon>
        <taxon>Pseudomonadati</taxon>
        <taxon>Pseudomonadota</taxon>
        <taxon>Gammaproteobacteria</taxon>
        <taxon>Moraxellales</taxon>
        <taxon>Moraxellaceae</taxon>
        <taxon>Alkanindiges</taxon>
    </lineage>
</organism>
<accession>A0A1S8CST1</accession>
<protein>
    <submittedName>
        <fullName evidence="1">Uncharacterized protein</fullName>
    </submittedName>
</protein>
<dbReference type="STRING" id="1907941.BKE30_13760"/>
<dbReference type="Proteomes" id="UP000192132">
    <property type="component" value="Unassembled WGS sequence"/>
</dbReference>
<dbReference type="AlphaFoldDB" id="A0A1S8CST1"/>
<reference evidence="1 2" key="1">
    <citation type="submission" date="2016-10" db="EMBL/GenBank/DDBJ databases">
        <title>Draft Genome sequence of Alkanindiges sp. strain H1.</title>
        <authorList>
            <person name="Subhash Y."/>
            <person name="Lee S."/>
        </authorList>
    </citation>
    <scope>NUCLEOTIDE SEQUENCE [LARGE SCALE GENOMIC DNA]</scope>
    <source>
        <strain evidence="1 2">H1</strain>
    </source>
</reference>
<proteinExistence type="predicted"/>
<comment type="caution">
    <text evidence="1">The sequence shown here is derived from an EMBL/GenBank/DDBJ whole genome shotgun (WGS) entry which is preliminary data.</text>
</comment>
<evidence type="ECO:0000313" key="2">
    <source>
        <dbReference type="Proteomes" id="UP000192132"/>
    </source>
</evidence>
<evidence type="ECO:0000313" key="1">
    <source>
        <dbReference type="EMBL" id="ONG37869.1"/>
    </source>
</evidence>
<dbReference type="EMBL" id="MLCN01000043">
    <property type="protein sequence ID" value="ONG37869.1"/>
    <property type="molecule type" value="Genomic_DNA"/>
</dbReference>
<name>A0A1S8CST1_9GAMM</name>
<keyword evidence="2" id="KW-1185">Reference proteome</keyword>
<gene>
    <name evidence="1" type="ORF">BKE30_13760</name>
</gene>